<dbReference type="InterPro" id="IPR013320">
    <property type="entry name" value="ConA-like_dom_sf"/>
</dbReference>
<feature type="signal peptide" evidence="2">
    <location>
        <begin position="1"/>
        <end position="22"/>
    </location>
</feature>
<feature type="domain" description="GH16" evidence="3">
    <location>
        <begin position="34"/>
        <end position="279"/>
    </location>
</feature>
<dbReference type="GO" id="GO:0005975">
    <property type="term" value="P:carbohydrate metabolic process"/>
    <property type="evidence" value="ECO:0007669"/>
    <property type="project" value="InterPro"/>
</dbReference>
<sequence>MLLRIAVCLALCAVISPAVSWAEPPEGYKLVWADEFNEDGPPSDDDWRHERGLVRNFEAQWYQPQNATCNDGLLVIEARKEDVANPKYELGSSDWRRVDPVVHYTSSSIQTSGLHEWQYGVFEIRARIDARPGLWPAIWTLGRRGGWPGGGEIDIMEYYDHSILANACWQGKKRYQQKWDEVTVPLKEFDDGWAKEFHIWRMDWNAERIILSVDDRELNTIDLAEVDRTMGTRNNPFRQPHYLLLNLAVGGTRGGDPSDTKMPGRYEVDYVRVYQRADESERRGSENSGR</sequence>
<dbReference type="PROSITE" id="PS51762">
    <property type="entry name" value="GH16_2"/>
    <property type="match status" value="1"/>
</dbReference>
<evidence type="ECO:0000259" key="3">
    <source>
        <dbReference type="PROSITE" id="PS51762"/>
    </source>
</evidence>
<evidence type="ECO:0000256" key="1">
    <source>
        <dbReference type="ARBA" id="ARBA00006865"/>
    </source>
</evidence>
<evidence type="ECO:0000313" key="5">
    <source>
        <dbReference type="Proteomes" id="UP001155241"/>
    </source>
</evidence>
<name>A0A9X2JIB9_9BACT</name>
<dbReference type="AlphaFoldDB" id="A0A9X2JIB9"/>
<protein>
    <submittedName>
        <fullName evidence="4">Glycoside hydrolase family 16 protein</fullName>
    </submittedName>
</protein>
<evidence type="ECO:0000313" key="4">
    <source>
        <dbReference type="EMBL" id="MCO6046915.1"/>
    </source>
</evidence>
<gene>
    <name evidence="4" type="ORF">NG895_23695</name>
</gene>
<keyword evidence="5" id="KW-1185">Reference proteome</keyword>
<dbReference type="RefSeq" id="WP_252855030.1">
    <property type="nucleotide sequence ID" value="NZ_JAMXLR010000078.1"/>
</dbReference>
<dbReference type="CDD" id="cd08023">
    <property type="entry name" value="GH16_laminarinase_like"/>
    <property type="match status" value="1"/>
</dbReference>
<dbReference type="GO" id="GO:0004553">
    <property type="term" value="F:hydrolase activity, hydrolyzing O-glycosyl compounds"/>
    <property type="evidence" value="ECO:0007669"/>
    <property type="project" value="InterPro"/>
</dbReference>
<feature type="chain" id="PRO_5040733864" evidence="2">
    <location>
        <begin position="23"/>
        <end position="290"/>
    </location>
</feature>
<dbReference type="Gene3D" id="2.60.120.200">
    <property type="match status" value="1"/>
</dbReference>
<dbReference type="PANTHER" id="PTHR10963:SF55">
    <property type="entry name" value="GLYCOSIDE HYDROLASE FAMILY 16 PROTEIN"/>
    <property type="match status" value="1"/>
</dbReference>
<reference evidence="4" key="1">
    <citation type="submission" date="2022-06" db="EMBL/GenBank/DDBJ databases">
        <title>Aeoliella straminimaris, a novel planctomycete from sediments.</title>
        <authorList>
            <person name="Vitorino I.R."/>
            <person name="Lage O.M."/>
        </authorList>
    </citation>
    <scope>NUCLEOTIDE SEQUENCE</scope>
    <source>
        <strain evidence="4">ICT_H6.2</strain>
    </source>
</reference>
<evidence type="ECO:0000256" key="2">
    <source>
        <dbReference type="SAM" id="SignalP"/>
    </source>
</evidence>
<dbReference type="Proteomes" id="UP001155241">
    <property type="component" value="Unassembled WGS sequence"/>
</dbReference>
<dbReference type="SUPFAM" id="SSF49899">
    <property type="entry name" value="Concanavalin A-like lectins/glucanases"/>
    <property type="match status" value="1"/>
</dbReference>
<dbReference type="PANTHER" id="PTHR10963">
    <property type="entry name" value="GLYCOSYL HYDROLASE-RELATED"/>
    <property type="match status" value="1"/>
</dbReference>
<keyword evidence="4" id="KW-0378">Hydrolase</keyword>
<dbReference type="InterPro" id="IPR000757">
    <property type="entry name" value="Beta-glucanase-like"/>
</dbReference>
<comment type="caution">
    <text evidence="4">The sequence shown here is derived from an EMBL/GenBank/DDBJ whole genome shotgun (WGS) entry which is preliminary data.</text>
</comment>
<dbReference type="Pfam" id="PF00722">
    <property type="entry name" value="Glyco_hydro_16"/>
    <property type="match status" value="1"/>
</dbReference>
<dbReference type="InterPro" id="IPR050546">
    <property type="entry name" value="Glycosyl_Hydrlase_16"/>
</dbReference>
<proteinExistence type="inferred from homology"/>
<organism evidence="4 5">
    <name type="scientific">Aeoliella straminimaris</name>
    <dbReference type="NCBI Taxonomy" id="2954799"/>
    <lineage>
        <taxon>Bacteria</taxon>
        <taxon>Pseudomonadati</taxon>
        <taxon>Planctomycetota</taxon>
        <taxon>Planctomycetia</taxon>
        <taxon>Pirellulales</taxon>
        <taxon>Lacipirellulaceae</taxon>
        <taxon>Aeoliella</taxon>
    </lineage>
</organism>
<keyword evidence="2" id="KW-0732">Signal</keyword>
<dbReference type="EMBL" id="JAMXLR010000078">
    <property type="protein sequence ID" value="MCO6046915.1"/>
    <property type="molecule type" value="Genomic_DNA"/>
</dbReference>
<comment type="similarity">
    <text evidence="1">Belongs to the glycosyl hydrolase 16 family.</text>
</comment>
<accession>A0A9X2JIB9</accession>